<feature type="chain" id="PRO_5045421919" evidence="2">
    <location>
        <begin position="26"/>
        <end position="578"/>
    </location>
</feature>
<evidence type="ECO:0000256" key="1">
    <source>
        <dbReference type="SAM" id="MobiDB-lite"/>
    </source>
</evidence>
<dbReference type="PANTHER" id="PTHR43649">
    <property type="entry name" value="ARABINOSE-BINDING PROTEIN-RELATED"/>
    <property type="match status" value="1"/>
</dbReference>
<evidence type="ECO:0000313" key="4">
    <source>
        <dbReference type="Proteomes" id="UP000596857"/>
    </source>
</evidence>
<dbReference type="Proteomes" id="UP000596857">
    <property type="component" value="Unassembled WGS sequence"/>
</dbReference>
<name>A0ABX1YBY8_9BACL</name>
<accession>A0ABX1YBY8</accession>
<feature type="compositionally biased region" description="Low complexity" evidence="1">
    <location>
        <begin position="38"/>
        <end position="61"/>
    </location>
</feature>
<keyword evidence="4" id="KW-1185">Reference proteome</keyword>
<reference evidence="3 4" key="1">
    <citation type="submission" date="2019-10" db="EMBL/GenBank/DDBJ databases">
        <title>Description of Paenibacillus terricola sp. nov.</title>
        <authorList>
            <person name="Carlier A."/>
            <person name="Qi S."/>
        </authorList>
    </citation>
    <scope>NUCLEOTIDE SEQUENCE [LARGE SCALE GENOMIC DNA]</scope>
    <source>
        <strain evidence="3 4">LMG 31459</strain>
    </source>
</reference>
<comment type="caution">
    <text evidence="3">The sequence shown here is derived from an EMBL/GenBank/DDBJ whole genome shotgun (WGS) entry which is preliminary data.</text>
</comment>
<dbReference type="EMBL" id="WHOB01000019">
    <property type="protein sequence ID" value="NOU78477.1"/>
    <property type="molecule type" value="Genomic_DNA"/>
</dbReference>
<gene>
    <name evidence="3" type="ORF">GC101_06235</name>
</gene>
<dbReference type="PROSITE" id="PS51257">
    <property type="entry name" value="PROKAR_LIPOPROTEIN"/>
    <property type="match status" value="1"/>
</dbReference>
<evidence type="ECO:0000313" key="3">
    <source>
        <dbReference type="EMBL" id="NOU78477.1"/>
    </source>
</evidence>
<feature type="signal peptide" evidence="2">
    <location>
        <begin position="1"/>
        <end position="25"/>
    </location>
</feature>
<dbReference type="SUPFAM" id="SSF53850">
    <property type="entry name" value="Periplasmic binding protein-like II"/>
    <property type="match status" value="1"/>
</dbReference>
<evidence type="ECO:0000256" key="2">
    <source>
        <dbReference type="SAM" id="SignalP"/>
    </source>
</evidence>
<dbReference type="PANTHER" id="PTHR43649:SF17">
    <property type="entry name" value="ABC TRANSPORTER SOLUTE BINDING PROTEIN-SUGAR TRANSPORT"/>
    <property type="match status" value="1"/>
</dbReference>
<dbReference type="Gene3D" id="3.40.190.10">
    <property type="entry name" value="Periplasmic binding protein-like II"/>
    <property type="match status" value="2"/>
</dbReference>
<feature type="compositionally biased region" description="Polar residues" evidence="1">
    <location>
        <begin position="62"/>
        <end position="71"/>
    </location>
</feature>
<keyword evidence="2" id="KW-0732">Signal</keyword>
<proteinExistence type="predicted"/>
<organism evidence="3 4">
    <name type="scientific">Paenibacillus phytohabitans</name>
    <dbReference type="NCBI Taxonomy" id="2654978"/>
    <lineage>
        <taxon>Bacteria</taxon>
        <taxon>Bacillati</taxon>
        <taxon>Bacillota</taxon>
        <taxon>Bacilli</taxon>
        <taxon>Bacillales</taxon>
        <taxon>Paenibacillaceae</taxon>
        <taxon>Paenibacillus</taxon>
    </lineage>
</organism>
<dbReference type="InterPro" id="IPR050490">
    <property type="entry name" value="Bact_solute-bd_prot1"/>
</dbReference>
<sequence length="578" mass="64930">MGGQCMRKKGAQGMAAALLAVTLLAGCSSNNTGNNANGAAEGNAPATPAANASAEPANAGTDTGSTESWKQDTSPFKFTQYFYGNWASAYLWKDQYAMKLATEKTGVTIDRKLATGNDDDYLNTMIASGDLPDTIMLDWNNPAVSKLINNGMVYSMDELMDKYAPELKSMLDPDMVKYHSVNGKLWYLPNLFETADRLTSGVPITPIRPWFFREDIYKAIGSPELKTTDDLMNALKLAKEKFPEISPVGVENFDVAKNSFGGSLSMNFLISSFSPNLLEERIKDDQQIVEYPMRNKGFIDSFRYMNQLYRNGLFDSQLLIYKQEQYEEKLYGAQYAAASQYMSNMYTQYNPKIESTLGADHKYTIIGGLQANGQDPRYAASRLMGWQGFFITKNAKNPERIIRFAEYAWSDEGQLDARYGTEGETYDMVDGLPKFKQEIMDLKLKDNNAYNAQYGFDDSTLLMRAGKLWDDASARDFQEQQPEQFAGAKLLEKYNFDSYSLGMDNLEPDGSSPEGVINGKVKDLWNKTIPKLILSETDADFDNAYNDFISQMDKVGAEKAEKVMYQRHLEDMQKKGVQ</sequence>
<feature type="region of interest" description="Disordered" evidence="1">
    <location>
        <begin position="38"/>
        <end position="71"/>
    </location>
</feature>
<protein>
    <submittedName>
        <fullName evidence="3">Extracellular solute-binding protein</fullName>
    </submittedName>
</protein>